<dbReference type="EMBL" id="MU157881">
    <property type="protein sequence ID" value="KAF9525664.1"/>
    <property type="molecule type" value="Genomic_DNA"/>
</dbReference>
<keyword evidence="3" id="KW-1185">Reference proteome</keyword>
<evidence type="ECO:0000313" key="3">
    <source>
        <dbReference type="Proteomes" id="UP000807306"/>
    </source>
</evidence>
<evidence type="ECO:0000256" key="1">
    <source>
        <dbReference type="ARBA" id="ARBA00023002"/>
    </source>
</evidence>
<name>A0A9P6JMG9_9AGAR</name>
<dbReference type="OrthoDB" id="10004862at2759"/>
<gene>
    <name evidence="2" type="ORF">CPB83DRAFT_859144</name>
</gene>
<dbReference type="PANTHER" id="PTHR35870">
    <property type="entry name" value="PROTEIN, PUTATIVE (AFU_ORTHOLOGUE AFUA_5G03330)-RELATED"/>
    <property type="match status" value="1"/>
</dbReference>
<dbReference type="Pfam" id="PF14027">
    <property type="entry name" value="Questin_oxidase"/>
    <property type="match status" value="1"/>
</dbReference>
<proteinExistence type="predicted"/>
<dbReference type="GO" id="GO:0016491">
    <property type="term" value="F:oxidoreductase activity"/>
    <property type="evidence" value="ECO:0007669"/>
    <property type="project" value="UniProtKB-KW"/>
</dbReference>
<organism evidence="2 3">
    <name type="scientific">Crepidotus variabilis</name>
    <dbReference type="NCBI Taxonomy" id="179855"/>
    <lineage>
        <taxon>Eukaryota</taxon>
        <taxon>Fungi</taxon>
        <taxon>Dikarya</taxon>
        <taxon>Basidiomycota</taxon>
        <taxon>Agaricomycotina</taxon>
        <taxon>Agaricomycetes</taxon>
        <taxon>Agaricomycetidae</taxon>
        <taxon>Agaricales</taxon>
        <taxon>Agaricineae</taxon>
        <taxon>Crepidotaceae</taxon>
        <taxon>Crepidotus</taxon>
    </lineage>
</organism>
<evidence type="ECO:0008006" key="4">
    <source>
        <dbReference type="Google" id="ProtNLM"/>
    </source>
</evidence>
<sequence length="556" mass="61394">MKLCTVRSTHSVVGNLGFGFRSFKSRPQRLTIGSRASAMDATSHETLQYLFPVTVPSLPPSKLTPVHSAGVSPQSTEALEEVLKDNHVKWHIFFNEARFHNHAPHRSLAAWALGASAEDIKNGYKKDCQYEKPAFKSPGSITWENFNDHLGDDRYFTAYMQFFIAFVQEKGIPTTLEEFVFSRKANLGASQSAPKKQPQMLNRFLGGILHPIIHAGYGAEFGLPGTLAEGLAEAAVETTNPGLLDPLHLFEEQSLLEKMSNISISAPGPDAIQQESAAKVPKDRDLHALTILARVLHDHRFNSKSPSRPFDDVIEAHGQEIASYVDEWDISVKNMEETSIWEKKVEELAWSVVVLYGVAGWVDGKDKPGGFNADFFLMHLVTSSLFLPSLCGLIAAPSRVRLLKAYLHSICIWAIARGQPHLDVKAFMTATKTSETSAPTPKLGVAESTTSGNAWDKILEEARVHKDEHLTKTIRSLAAWRSTFGTKRATSGLEDFEVVSSKLSDEYLPKTELQGSEYLDGSLFLSVAVLTMQKGGNWDFQGFVGQHEEGVEKAKA</sequence>
<reference evidence="2" key="1">
    <citation type="submission" date="2020-11" db="EMBL/GenBank/DDBJ databases">
        <authorList>
            <consortium name="DOE Joint Genome Institute"/>
            <person name="Ahrendt S."/>
            <person name="Riley R."/>
            <person name="Andreopoulos W."/>
            <person name="Labutti K."/>
            <person name="Pangilinan J."/>
            <person name="Ruiz-Duenas F.J."/>
            <person name="Barrasa J.M."/>
            <person name="Sanchez-Garcia M."/>
            <person name="Camarero S."/>
            <person name="Miyauchi S."/>
            <person name="Serrano A."/>
            <person name="Linde D."/>
            <person name="Babiker R."/>
            <person name="Drula E."/>
            <person name="Ayuso-Fernandez I."/>
            <person name="Pacheco R."/>
            <person name="Padilla G."/>
            <person name="Ferreira P."/>
            <person name="Barriuso J."/>
            <person name="Kellner H."/>
            <person name="Castanera R."/>
            <person name="Alfaro M."/>
            <person name="Ramirez L."/>
            <person name="Pisabarro A.G."/>
            <person name="Kuo A."/>
            <person name="Tritt A."/>
            <person name="Lipzen A."/>
            <person name="He G."/>
            <person name="Yan M."/>
            <person name="Ng V."/>
            <person name="Cullen D."/>
            <person name="Martin F."/>
            <person name="Rosso M.-N."/>
            <person name="Henrissat B."/>
            <person name="Hibbett D."/>
            <person name="Martinez A.T."/>
            <person name="Grigoriev I.V."/>
        </authorList>
    </citation>
    <scope>NUCLEOTIDE SEQUENCE</scope>
    <source>
        <strain evidence="2">CBS 506.95</strain>
    </source>
</reference>
<protein>
    <recommendedName>
        <fullName evidence="4">Oxidoreductase AflY</fullName>
    </recommendedName>
</protein>
<comment type="caution">
    <text evidence="2">The sequence shown here is derived from an EMBL/GenBank/DDBJ whole genome shotgun (WGS) entry which is preliminary data.</text>
</comment>
<evidence type="ECO:0000313" key="2">
    <source>
        <dbReference type="EMBL" id="KAF9525664.1"/>
    </source>
</evidence>
<dbReference type="InterPro" id="IPR025337">
    <property type="entry name" value="Questin_oxidase-like"/>
</dbReference>
<dbReference type="PANTHER" id="PTHR35870:SF1">
    <property type="entry name" value="PROTEIN, PUTATIVE (AFU_ORTHOLOGUE AFUA_5G03330)-RELATED"/>
    <property type="match status" value="1"/>
</dbReference>
<keyword evidence="1" id="KW-0560">Oxidoreductase</keyword>
<dbReference type="AlphaFoldDB" id="A0A9P6JMG9"/>
<accession>A0A9P6JMG9</accession>
<dbReference type="Proteomes" id="UP000807306">
    <property type="component" value="Unassembled WGS sequence"/>
</dbReference>